<feature type="domain" description="Tr-type G" evidence="10">
    <location>
        <begin position="11"/>
        <end position="231"/>
    </location>
</feature>
<dbReference type="Pfam" id="PF11987">
    <property type="entry name" value="IF-2"/>
    <property type="match status" value="1"/>
</dbReference>
<comment type="function">
    <text evidence="7 8 9">Function in general translation initiation by promoting the binding of the formylmethionine-tRNA to ribosomes. Seems to function along with eIF-2.</text>
</comment>
<dbReference type="GO" id="GO:0003924">
    <property type="term" value="F:GTPase activity"/>
    <property type="evidence" value="ECO:0007669"/>
    <property type="project" value="UniProtKB-UniRule"/>
</dbReference>
<gene>
    <name evidence="8 11" type="primary">infB</name>
    <name evidence="11" type="ORF">D1868_01710</name>
</gene>
<name>A0A650CMC5_9CREN</name>
<dbReference type="GO" id="GO:0005737">
    <property type="term" value="C:cytoplasm"/>
    <property type="evidence" value="ECO:0007669"/>
    <property type="project" value="TreeGrafter"/>
</dbReference>
<accession>A0A650CMC5</accession>
<keyword evidence="12" id="KW-1185">Reference proteome</keyword>
<dbReference type="InterPro" id="IPR000795">
    <property type="entry name" value="T_Tr_GTP-bd_dom"/>
</dbReference>
<evidence type="ECO:0000256" key="3">
    <source>
        <dbReference type="ARBA" id="ARBA00022540"/>
    </source>
</evidence>
<evidence type="ECO:0000313" key="12">
    <source>
        <dbReference type="Proteomes" id="UP000423396"/>
    </source>
</evidence>
<evidence type="ECO:0000256" key="4">
    <source>
        <dbReference type="ARBA" id="ARBA00022741"/>
    </source>
</evidence>
<dbReference type="PANTHER" id="PTHR43381">
    <property type="entry name" value="TRANSLATION INITIATION FACTOR IF-2-RELATED"/>
    <property type="match status" value="1"/>
</dbReference>
<dbReference type="Gene3D" id="2.40.30.10">
    <property type="entry name" value="Translation factors"/>
    <property type="match status" value="2"/>
</dbReference>
<keyword evidence="3 8" id="KW-0396">Initiation factor</keyword>
<dbReference type="Pfam" id="PF00009">
    <property type="entry name" value="GTP_EFTU"/>
    <property type="match status" value="1"/>
</dbReference>
<evidence type="ECO:0000256" key="1">
    <source>
        <dbReference type="ARBA" id="ARBA00007733"/>
    </source>
</evidence>
<sequence>MKITQQLQKKLRQPIVVVLGHVDHGKTTLLDKIRGTAVVKKEPGEMTQEVGASFVPTSVIEKLAEPLKKIFPIKLEIPGLLFIDTPGHELFSNLRKRGGSVADIAILVVDITEGFQKQTIESIEILKNRKVPFLVAANKIDKIPGWRVQNTYSFLESFSKQREDVKNYLDGLVYNLVSQLAEQGFSSERFDRIKDFTKTVAIVPVSGKTGEGIAELLALLAGLTQNYMKNKLKFAEGPAKGVILEVKEIQGLGHTIDVIIYEGVLKKNDIIVLGGINGPIITKVRSILVPKPLQDIKVVKTDLTPIDEVYAAAGVKIYAPDLENALAGSPLFAVDDESKIEEFKKIIQEEISSVRYYNASVAGVVVKADSLGSLEAIVTALQQKKIPIRLADIGPISKRDITEAELTSQEAKEYGLIAAFRVKPLPGIEIPAKIKLIYGEIIYQLIDDIEKYIIDVKESEKRRTLDSLVLPGKFRILPGYVFRRSDPVIVGVEVLGGIIKPKSSLIKKDGRKVGEIQQIQDNKKTVEKATKGMEVAVSIKGNVMVGRQIEEGDVLYTDVPKEDLEILLTKYKDIITDDMKEVIKEIINIKKISDPTYGLGITL</sequence>
<dbReference type="SUPFAM" id="SSF50447">
    <property type="entry name" value="Translation proteins"/>
    <property type="match status" value="1"/>
</dbReference>
<dbReference type="PRINTS" id="PR00315">
    <property type="entry name" value="ELONGATNFCT"/>
</dbReference>
<keyword evidence="6 8" id="KW-0342">GTP-binding</keyword>
<evidence type="ECO:0000256" key="5">
    <source>
        <dbReference type="ARBA" id="ARBA00022917"/>
    </source>
</evidence>
<keyword evidence="5 8" id="KW-0648">Protein biosynthesis</keyword>
<reference evidence="11 12" key="1">
    <citation type="submission" date="2019-10" db="EMBL/GenBank/DDBJ databases">
        <title>Genome Sequences from Six Type Strain Members of the Archaeal Family Sulfolobaceae: Acidianus ambivalens, Acidianus infernus, Metallosphaera prunae, Stygiolobus azoricus, Sulfolobus metallicus, and Sulfurisphaera ohwakuensis.</title>
        <authorList>
            <person name="Counts J.A."/>
            <person name="Kelly R.M."/>
        </authorList>
    </citation>
    <scope>NUCLEOTIDE SEQUENCE [LARGE SCALE GENOMIC DNA]</scope>
    <source>
        <strain evidence="11 12">FC6</strain>
    </source>
</reference>
<dbReference type="NCBIfam" id="NF003078">
    <property type="entry name" value="PRK04004.1"/>
    <property type="match status" value="1"/>
</dbReference>
<dbReference type="NCBIfam" id="TIGR00231">
    <property type="entry name" value="small_GTP"/>
    <property type="match status" value="1"/>
</dbReference>
<dbReference type="SUPFAM" id="SSF52540">
    <property type="entry name" value="P-loop containing nucleoside triphosphate hydrolases"/>
    <property type="match status" value="1"/>
</dbReference>
<dbReference type="InterPro" id="IPR023115">
    <property type="entry name" value="TIF_IF2_dom3"/>
</dbReference>
<evidence type="ECO:0000259" key="10">
    <source>
        <dbReference type="PROSITE" id="PS51722"/>
    </source>
</evidence>
<keyword evidence="4 8" id="KW-0547">Nucleotide-binding</keyword>
<dbReference type="InterPro" id="IPR004544">
    <property type="entry name" value="TF_aIF-2_arc"/>
</dbReference>
<dbReference type="SUPFAM" id="SSF52156">
    <property type="entry name" value="Initiation factor IF2/eIF5b, domain 3"/>
    <property type="match status" value="1"/>
</dbReference>
<dbReference type="Gene3D" id="3.40.50.10050">
    <property type="entry name" value="Translation initiation factor IF- 2, domain 3"/>
    <property type="match status" value="1"/>
</dbReference>
<dbReference type="InterPro" id="IPR027417">
    <property type="entry name" value="P-loop_NTPase"/>
</dbReference>
<feature type="binding site" evidence="8">
    <location>
        <begin position="138"/>
        <end position="141"/>
    </location>
    <ligand>
        <name>GTP</name>
        <dbReference type="ChEBI" id="CHEBI:37565"/>
    </ligand>
</feature>
<dbReference type="FunFam" id="2.40.30.10:FF:000152">
    <property type="entry name" value="Probable translation initiation factor IF-2"/>
    <property type="match status" value="1"/>
</dbReference>
<comment type="similarity">
    <text evidence="1 8 9">Belongs to the TRAFAC class translation factor GTPase superfamily. Classic translation factor GTPase family. IF-2 subfamily.</text>
</comment>
<dbReference type="PROSITE" id="PS51722">
    <property type="entry name" value="G_TR_2"/>
    <property type="match status" value="1"/>
</dbReference>
<proteinExistence type="inferred from homology"/>
<evidence type="ECO:0000256" key="9">
    <source>
        <dbReference type="RuleBase" id="RU000644"/>
    </source>
</evidence>
<evidence type="ECO:0000256" key="6">
    <source>
        <dbReference type="ARBA" id="ARBA00023134"/>
    </source>
</evidence>
<dbReference type="Gene3D" id="3.40.50.300">
    <property type="entry name" value="P-loop containing nucleotide triphosphate hydrolases"/>
    <property type="match status" value="1"/>
</dbReference>
<dbReference type="EMBL" id="CP045483">
    <property type="protein sequence ID" value="QGR18832.1"/>
    <property type="molecule type" value="Genomic_DNA"/>
</dbReference>
<dbReference type="NCBIfam" id="TIGR00491">
    <property type="entry name" value="aIF-2"/>
    <property type="match status" value="1"/>
</dbReference>
<dbReference type="CDD" id="cd01887">
    <property type="entry name" value="IF2_eIF5B"/>
    <property type="match status" value="1"/>
</dbReference>
<dbReference type="Proteomes" id="UP000423396">
    <property type="component" value="Chromosome"/>
</dbReference>
<dbReference type="FunFam" id="3.40.50.300:FF:000112">
    <property type="entry name" value="Eukaryotic translation initiation factor 5B"/>
    <property type="match status" value="1"/>
</dbReference>
<feature type="binding site" evidence="8">
    <location>
        <begin position="84"/>
        <end position="88"/>
    </location>
    <ligand>
        <name>GTP</name>
        <dbReference type="ChEBI" id="CHEBI:37565"/>
    </ligand>
</feature>
<dbReference type="InterPro" id="IPR029459">
    <property type="entry name" value="EFTU-type"/>
</dbReference>
<dbReference type="Pfam" id="PF14578">
    <property type="entry name" value="GTP_EFTU_D4"/>
    <property type="match status" value="1"/>
</dbReference>
<dbReference type="InterPro" id="IPR009000">
    <property type="entry name" value="Transl_B-barrel_sf"/>
</dbReference>
<evidence type="ECO:0000256" key="7">
    <source>
        <dbReference type="ARBA" id="ARBA00024852"/>
    </source>
</evidence>
<dbReference type="GO" id="GO:0005525">
    <property type="term" value="F:GTP binding"/>
    <property type="evidence" value="ECO:0007669"/>
    <property type="project" value="UniProtKB-KW"/>
</dbReference>
<evidence type="ECO:0000313" key="11">
    <source>
        <dbReference type="EMBL" id="QGR18832.1"/>
    </source>
</evidence>
<dbReference type="InterPro" id="IPR005225">
    <property type="entry name" value="Small_GTP-bd"/>
</dbReference>
<dbReference type="PANTHER" id="PTHR43381:SF4">
    <property type="entry name" value="EUKARYOTIC TRANSLATION INITIATION FACTOR 5B"/>
    <property type="match status" value="1"/>
</dbReference>
<dbReference type="CDD" id="cd03703">
    <property type="entry name" value="aeIF5B_II"/>
    <property type="match status" value="1"/>
</dbReference>
<feature type="binding site" evidence="8">
    <location>
        <begin position="20"/>
        <end position="27"/>
    </location>
    <ligand>
        <name>GTP</name>
        <dbReference type="ChEBI" id="CHEBI:37565"/>
    </ligand>
</feature>
<dbReference type="FunFam" id="2.40.30.10:FF:000013">
    <property type="entry name" value="eukaryotic translation initiation factor 5B"/>
    <property type="match status" value="1"/>
</dbReference>
<dbReference type="AlphaFoldDB" id="A0A650CMC5"/>
<dbReference type="InterPro" id="IPR036925">
    <property type="entry name" value="TIF_IF2_dom3_sf"/>
</dbReference>
<dbReference type="InterPro" id="IPR015760">
    <property type="entry name" value="TIF_IF2"/>
</dbReference>
<dbReference type="InterPro" id="IPR004161">
    <property type="entry name" value="EFTu-like_2"/>
</dbReference>
<dbReference type="Pfam" id="PF03144">
    <property type="entry name" value="GTP_EFTU_D2"/>
    <property type="match status" value="1"/>
</dbReference>
<dbReference type="GO" id="GO:0003743">
    <property type="term" value="F:translation initiation factor activity"/>
    <property type="evidence" value="ECO:0007669"/>
    <property type="project" value="UniProtKB-UniRule"/>
</dbReference>
<dbReference type="HAMAP" id="MF_00100_A">
    <property type="entry name" value="IF_2_A"/>
    <property type="match status" value="1"/>
</dbReference>
<evidence type="ECO:0000256" key="2">
    <source>
        <dbReference type="ARBA" id="ARBA00020166"/>
    </source>
</evidence>
<evidence type="ECO:0000256" key="8">
    <source>
        <dbReference type="HAMAP-Rule" id="MF_00100"/>
    </source>
</evidence>
<organism evidence="11 12">
    <name type="scientific">Stygiolobus azoricus</name>
    <dbReference type="NCBI Taxonomy" id="41675"/>
    <lineage>
        <taxon>Archaea</taxon>
        <taxon>Thermoproteota</taxon>
        <taxon>Thermoprotei</taxon>
        <taxon>Sulfolobales</taxon>
        <taxon>Sulfolobaceae</taxon>
        <taxon>Stygiolobus</taxon>
    </lineage>
</organism>
<dbReference type="KEGG" id="sazo:D1868_01710"/>
<protein>
    <recommendedName>
        <fullName evidence="2 8">Probable translation initiation factor IF-2</fullName>
    </recommendedName>
</protein>
<dbReference type="CDD" id="cd16266">
    <property type="entry name" value="IF2_aeIF5B_IV"/>
    <property type="match status" value="1"/>
</dbReference>